<reference evidence="8" key="1">
    <citation type="journal article" date="2014" name="Int. J. Syst. Evol. Microbiol.">
        <title>Complete genome sequence of Corynebacterium casei LMG S-19264T (=DSM 44701T), isolated from a smear-ripened cheese.</title>
        <authorList>
            <consortium name="US DOE Joint Genome Institute (JGI-PGF)"/>
            <person name="Walter F."/>
            <person name="Albersmeier A."/>
            <person name="Kalinowski J."/>
            <person name="Ruckert C."/>
        </authorList>
    </citation>
    <scope>NUCLEOTIDE SEQUENCE</scope>
    <source>
        <strain evidence="8">NBRC 108769</strain>
    </source>
</reference>
<comment type="subcellular location">
    <subcellularLocation>
        <location evidence="1">Cell outer membrane</location>
    </subcellularLocation>
</comment>
<evidence type="ECO:0000256" key="1">
    <source>
        <dbReference type="ARBA" id="ARBA00004442"/>
    </source>
</evidence>
<evidence type="ECO:0000256" key="3">
    <source>
        <dbReference type="ARBA" id="ARBA00022729"/>
    </source>
</evidence>
<sequence length="491" mass="54883">MKMKNIIITSIILTLSITSCNLDIAPTNLSTIDALLEEEGGIATATNGTYALFKDVLAFRGQEAGNLNNDYTRHLYQMSEFASDNVMYTQFSGDPLYLVFTREHIPDQENSSYFWFIAYRMILGTNLIIANAETGVDADTDQIVGENYFLRALASHDLLRFFAKPYSHGRENPGIVLRTSITDENIKARSTVGEGYDQVVADLLKAEELMSDGNSRGVEFGSKLAAQALLARVYLEMEEHDLAIEYADKVINNNQGVKLASNSEYLDNFANTPSSSESIFVIKFTLQDHRGKNGSIGSMYYDDGNGTGWGEVFASESYLDAIRSNPEDIRNELVLSTGGTKSGYPIHYITKFSGQDGIVNLSSPQYLRLSETYLIRAEAYAKKGQTQEALNDVNIIRERAGLSGDKLYTTDNIGSKSVLEIVLDEKRIEMAFEGQRYHDLVRNKIDLNRNYIGIHNENGDTRTVIPWDDDRSIFFIPNIELVTNPSVVQNQ</sequence>
<dbReference type="GO" id="GO:0009279">
    <property type="term" value="C:cell outer membrane"/>
    <property type="evidence" value="ECO:0007669"/>
    <property type="project" value="UniProtKB-SubCell"/>
</dbReference>
<dbReference type="AlphaFoldDB" id="A0AA37SPL4"/>
<dbReference type="Pfam" id="PF07980">
    <property type="entry name" value="SusD_RagB"/>
    <property type="match status" value="1"/>
</dbReference>
<dbReference type="Proteomes" id="UP001156666">
    <property type="component" value="Unassembled WGS sequence"/>
</dbReference>
<dbReference type="CDD" id="cd08977">
    <property type="entry name" value="SusD"/>
    <property type="match status" value="1"/>
</dbReference>
<protein>
    <recommendedName>
        <fullName evidence="10">RagB/SusD family nutrient uptake outer membrane protein</fullName>
    </recommendedName>
</protein>
<evidence type="ECO:0000256" key="5">
    <source>
        <dbReference type="ARBA" id="ARBA00023237"/>
    </source>
</evidence>
<name>A0AA37SPL4_9BACT</name>
<dbReference type="PROSITE" id="PS51257">
    <property type="entry name" value="PROKAR_LIPOPROTEIN"/>
    <property type="match status" value="1"/>
</dbReference>
<accession>A0AA37SPL4</accession>
<keyword evidence="9" id="KW-1185">Reference proteome</keyword>
<comment type="caution">
    <text evidence="8">The sequence shown here is derived from an EMBL/GenBank/DDBJ whole genome shotgun (WGS) entry which is preliminary data.</text>
</comment>
<proteinExistence type="inferred from homology"/>
<organism evidence="8 9">
    <name type="scientific">Portibacter lacus</name>
    <dbReference type="NCBI Taxonomy" id="1099794"/>
    <lineage>
        <taxon>Bacteria</taxon>
        <taxon>Pseudomonadati</taxon>
        <taxon>Bacteroidota</taxon>
        <taxon>Saprospiria</taxon>
        <taxon>Saprospirales</taxon>
        <taxon>Haliscomenobacteraceae</taxon>
        <taxon>Portibacter</taxon>
    </lineage>
</organism>
<dbReference type="InterPro" id="IPR033985">
    <property type="entry name" value="SusD-like_N"/>
</dbReference>
<evidence type="ECO:0000313" key="9">
    <source>
        <dbReference type="Proteomes" id="UP001156666"/>
    </source>
</evidence>
<feature type="domain" description="SusD-like N-terminal" evidence="7">
    <location>
        <begin position="102"/>
        <end position="235"/>
    </location>
</feature>
<evidence type="ECO:0000259" key="7">
    <source>
        <dbReference type="Pfam" id="PF14322"/>
    </source>
</evidence>
<dbReference type="Gene3D" id="1.25.40.390">
    <property type="match status" value="1"/>
</dbReference>
<evidence type="ECO:0008006" key="10">
    <source>
        <dbReference type="Google" id="ProtNLM"/>
    </source>
</evidence>
<reference evidence="8" key="2">
    <citation type="submission" date="2023-01" db="EMBL/GenBank/DDBJ databases">
        <title>Draft genome sequence of Portibacter lacus strain NBRC 108769.</title>
        <authorList>
            <person name="Sun Q."/>
            <person name="Mori K."/>
        </authorList>
    </citation>
    <scope>NUCLEOTIDE SEQUENCE</scope>
    <source>
        <strain evidence="8">NBRC 108769</strain>
    </source>
</reference>
<dbReference type="EMBL" id="BSOH01000014">
    <property type="protein sequence ID" value="GLR17590.1"/>
    <property type="molecule type" value="Genomic_DNA"/>
</dbReference>
<keyword evidence="3" id="KW-0732">Signal</keyword>
<evidence type="ECO:0000313" key="8">
    <source>
        <dbReference type="EMBL" id="GLR17590.1"/>
    </source>
</evidence>
<dbReference type="SUPFAM" id="SSF48452">
    <property type="entry name" value="TPR-like"/>
    <property type="match status" value="1"/>
</dbReference>
<evidence type="ECO:0000256" key="2">
    <source>
        <dbReference type="ARBA" id="ARBA00006275"/>
    </source>
</evidence>
<dbReference type="InterPro" id="IPR012944">
    <property type="entry name" value="SusD_RagB_dom"/>
</dbReference>
<feature type="domain" description="RagB/SusD" evidence="6">
    <location>
        <begin position="258"/>
        <end position="490"/>
    </location>
</feature>
<evidence type="ECO:0000259" key="6">
    <source>
        <dbReference type="Pfam" id="PF07980"/>
    </source>
</evidence>
<gene>
    <name evidence="8" type="ORF">GCM10007940_22050</name>
</gene>
<keyword evidence="5" id="KW-0998">Cell outer membrane</keyword>
<comment type="similarity">
    <text evidence="2">Belongs to the SusD family.</text>
</comment>
<keyword evidence="4" id="KW-0472">Membrane</keyword>
<evidence type="ECO:0000256" key="4">
    <source>
        <dbReference type="ARBA" id="ARBA00023136"/>
    </source>
</evidence>
<dbReference type="InterPro" id="IPR011990">
    <property type="entry name" value="TPR-like_helical_dom_sf"/>
</dbReference>
<dbReference type="Pfam" id="PF14322">
    <property type="entry name" value="SusD-like_3"/>
    <property type="match status" value="1"/>
</dbReference>